<protein>
    <recommendedName>
        <fullName evidence="3">F-box domain-containing protein</fullName>
    </recommendedName>
</protein>
<dbReference type="Proteomes" id="UP001465976">
    <property type="component" value="Unassembled WGS sequence"/>
</dbReference>
<dbReference type="EMBL" id="JBAHYK010000697">
    <property type="protein sequence ID" value="KAL0571919.1"/>
    <property type="molecule type" value="Genomic_DNA"/>
</dbReference>
<gene>
    <name evidence="1" type="ORF">V5O48_010039</name>
</gene>
<evidence type="ECO:0000313" key="1">
    <source>
        <dbReference type="EMBL" id="KAL0571919.1"/>
    </source>
</evidence>
<organism evidence="1 2">
    <name type="scientific">Marasmius crinis-equi</name>
    <dbReference type="NCBI Taxonomy" id="585013"/>
    <lineage>
        <taxon>Eukaryota</taxon>
        <taxon>Fungi</taxon>
        <taxon>Dikarya</taxon>
        <taxon>Basidiomycota</taxon>
        <taxon>Agaricomycotina</taxon>
        <taxon>Agaricomycetes</taxon>
        <taxon>Agaricomycetidae</taxon>
        <taxon>Agaricales</taxon>
        <taxon>Marasmiineae</taxon>
        <taxon>Marasmiaceae</taxon>
        <taxon>Marasmius</taxon>
    </lineage>
</organism>
<sequence>MSFRISAVCALWRDVALGTPKLWCHFAAKCCTWAIDPVKLFLERSRDVPLTLIVTSEESPDTDEVVRLLLAGSKRWCFIDYHDIEDSKTRKLLRETPIETPSLRDAVCDASREDSRVLLEQPFKRSNSLKTITVRYEWYTEILLKSLPLENVRNLVVQHHVDCFADFLEILRLCGKRLETITYDSVPNMTHINEYYRSIHTVLGEDCPSPIECSATRLRIDVWNSRGIYGLVSDILRSLTLPRLTRLVVSGGCNMDKGFVGRWPGNVLDTFFARSECTLTSLRLVGMPLTPDELAAFLRHTPLLTQLYIAELLAKGYMDLTPFDTIGNLVKTVDKSLITELTIRPSSDGRSAGSSEERRPFLPKLESLKLYVHSHFDTDSEFVDMVESRWYEPYCRPDKWSPHVVPLREVTLSVLDRELDVSIYGPLVMLERKGMRLTVMGNKRHVL</sequence>
<evidence type="ECO:0000313" key="2">
    <source>
        <dbReference type="Proteomes" id="UP001465976"/>
    </source>
</evidence>
<reference evidence="1 2" key="1">
    <citation type="submission" date="2024-02" db="EMBL/GenBank/DDBJ databases">
        <title>A draft genome for the cacao thread blight pathogen Marasmius crinis-equi.</title>
        <authorList>
            <person name="Cohen S.P."/>
            <person name="Baruah I.K."/>
            <person name="Amoako-Attah I."/>
            <person name="Bukari Y."/>
            <person name="Meinhardt L.W."/>
            <person name="Bailey B.A."/>
        </authorList>
    </citation>
    <scope>NUCLEOTIDE SEQUENCE [LARGE SCALE GENOMIC DNA]</scope>
    <source>
        <strain evidence="1 2">GH-76</strain>
    </source>
</reference>
<keyword evidence="2" id="KW-1185">Reference proteome</keyword>
<evidence type="ECO:0008006" key="3">
    <source>
        <dbReference type="Google" id="ProtNLM"/>
    </source>
</evidence>
<proteinExistence type="predicted"/>
<name>A0ABR3F9G9_9AGAR</name>
<comment type="caution">
    <text evidence="1">The sequence shown here is derived from an EMBL/GenBank/DDBJ whole genome shotgun (WGS) entry which is preliminary data.</text>
</comment>
<accession>A0ABR3F9G9</accession>